<dbReference type="PROSITE" id="PS00108">
    <property type="entry name" value="PROTEIN_KINASE_ST"/>
    <property type="match status" value="1"/>
</dbReference>
<evidence type="ECO:0000256" key="6">
    <source>
        <dbReference type="PROSITE-ProRule" id="PRU10141"/>
    </source>
</evidence>
<dbReference type="GO" id="GO:0004674">
    <property type="term" value="F:protein serine/threonine kinase activity"/>
    <property type="evidence" value="ECO:0007669"/>
    <property type="project" value="UniProtKB-KW"/>
</dbReference>
<keyword evidence="7" id="KW-0175">Coiled coil</keyword>
<evidence type="ECO:0000256" key="2">
    <source>
        <dbReference type="ARBA" id="ARBA00022679"/>
    </source>
</evidence>
<feature type="region of interest" description="Disordered" evidence="8">
    <location>
        <begin position="86"/>
        <end position="170"/>
    </location>
</feature>
<evidence type="ECO:0000256" key="7">
    <source>
        <dbReference type="SAM" id="Coils"/>
    </source>
</evidence>
<feature type="region of interest" description="Disordered" evidence="8">
    <location>
        <begin position="182"/>
        <end position="219"/>
    </location>
</feature>
<evidence type="ECO:0000313" key="11">
    <source>
        <dbReference type="WBParaSite" id="PSU_v2.g10850.t1"/>
    </source>
</evidence>
<dbReference type="InterPro" id="IPR008271">
    <property type="entry name" value="Ser/Thr_kinase_AS"/>
</dbReference>
<keyword evidence="4" id="KW-0418">Kinase</keyword>
<reference evidence="11" key="1">
    <citation type="submission" date="2022-11" db="UniProtKB">
        <authorList>
            <consortium name="WormBaseParasite"/>
        </authorList>
    </citation>
    <scope>IDENTIFICATION</scope>
</reference>
<dbReference type="PANTHER" id="PTHR22974:SF23">
    <property type="entry name" value="TOUSLED-LIKE KINASE, ISOFORM G"/>
    <property type="match status" value="1"/>
</dbReference>
<dbReference type="PROSITE" id="PS00107">
    <property type="entry name" value="PROTEIN_KINASE_ATP"/>
    <property type="match status" value="1"/>
</dbReference>
<dbReference type="GO" id="GO:0005524">
    <property type="term" value="F:ATP binding"/>
    <property type="evidence" value="ECO:0007669"/>
    <property type="project" value="UniProtKB-UniRule"/>
</dbReference>
<evidence type="ECO:0000256" key="5">
    <source>
        <dbReference type="ARBA" id="ARBA00022840"/>
    </source>
</evidence>
<dbReference type="FunFam" id="1.10.510.10:FF:000698">
    <property type="entry name" value="Serine/threonine-protein kinase tousled-like 1"/>
    <property type="match status" value="1"/>
</dbReference>
<feature type="compositionally biased region" description="Basic and acidic residues" evidence="8">
    <location>
        <begin position="190"/>
        <end position="219"/>
    </location>
</feature>
<dbReference type="AlphaFoldDB" id="A0A914XYU0"/>
<feature type="domain" description="Protein kinase" evidence="9">
    <location>
        <begin position="393"/>
        <end position="668"/>
    </location>
</feature>
<accession>A0A914XYU0</accession>
<name>A0A914XYU0_9BILA</name>
<organism evidence="10 11">
    <name type="scientific">Panagrolaimus superbus</name>
    <dbReference type="NCBI Taxonomy" id="310955"/>
    <lineage>
        <taxon>Eukaryota</taxon>
        <taxon>Metazoa</taxon>
        <taxon>Ecdysozoa</taxon>
        <taxon>Nematoda</taxon>
        <taxon>Chromadorea</taxon>
        <taxon>Rhabditida</taxon>
        <taxon>Tylenchina</taxon>
        <taxon>Panagrolaimomorpha</taxon>
        <taxon>Panagrolaimoidea</taxon>
        <taxon>Panagrolaimidae</taxon>
        <taxon>Panagrolaimus</taxon>
    </lineage>
</organism>
<proteinExistence type="predicted"/>
<keyword evidence="3 6" id="KW-0547">Nucleotide-binding</keyword>
<protein>
    <submittedName>
        <fullName evidence="11">Protein kinase domain-containing protein</fullName>
    </submittedName>
</protein>
<evidence type="ECO:0000256" key="8">
    <source>
        <dbReference type="SAM" id="MobiDB-lite"/>
    </source>
</evidence>
<dbReference type="CDD" id="cd13990">
    <property type="entry name" value="STKc_TLK"/>
    <property type="match status" value="1"/>
</dbReference>
<evidence type="ECO:0000259" key="9">
    <source>
        <dbReference type="PROSITE" id="PS50011"/>
    </source>
</evidence>
<keyword evidence="1" id="KW-0723">Serine/threonine-protein kinase</keyword>
<dbReference type="SMART" id="SM00220">
    <property type="entry name" value="S_TKc"/>
    <property type="match status" value="1"/>
</dbReference>
<dbReference type="Proteomes" id="UP000887577">
    <property type="component" value="Unplaced"/>
</dbReference>
<dbReference type="WBParaSite" id="PSU_v2.g10850.t1">
    <property type="protein sequence ID" value="PSU_v2.g10850.t1"/>
    <property type="gene ID" value="PSU_v2.g10850"/>
</dbReference>
<dbReference type="GO" id="GO:0007059">
    <property type="term" value="P:chromosome segregation"/>
    <property type="evidence" value="ECO:0007669"/>
    <property type="project" value="TreeGrafter"/>
</dbReference>
<dbReference type="PANTHER" id="PTHR22974">
    <property type="entry name" value="MIXED LINEAGE PROTEIN KINASE"/>
    <property type="match status" value="1"/>
</dbReference>
<dbReference type="Pfam" id="PF00069">
    <property type="entry name" value="Pkinase"/>
    <property type="match status" value="1"/>
</dbReference>
<dbReference type="Gene3D" id="1.10.510.10">
    <property type="entry name" value="Transferase(Phosphotransferase) domain 1"/>
    <property type="match status" value="1"/>
</dbReference>
<dbReference type="InterPro" id="IPR000719">
    <property type="entry name" value="Prot_kinase_dom"/>
</dbReference>
<feature type="coiled-coil region" evidence="7">
    <location>
        <begin position="346"/>
        <end position="377"/>
    </location>
</feature>
<feature type="compositionally biased region" description="Polar residues" evidence="8">
    <location>
        <begin position="150"/>
        <end position="170"/>
    </location>
</feature>
<evidence type="ECO:0000313" key="10">
    <source>
        <dbReference type="Proteomes" id="UP000887577"/>
    </source>
</evidence>
<keyword evidence="2" id="KW-0808">Transferase</keyword>
<dbReference type="InterPro" id="IPR017441">
    <property type="entry name" value="Protein_kinase_ATP_BS"/>
</dbReference>
<dbReference type="PROSITE" id="PS50011">
    <property type="entry name" value="PROTEIN_KINASE_DOM"/>
    <property type="match status" value="1"/>
</dbReference>
<dbReference type="InterPro" id="IPR011009">
    <property type="entry name" value="Kinase-like_dom_sf"/>
</dbReference>
<dbReference type="GO" id="GO:0005634">
    <property type="term" value="C:nucleus"/>
    <property type="evidence" value="ECO:0007669"/>
    <property type="project" value="TreeGrafter"/>
</dbReference>
<sequence length="693" mass="79729">MNTQMFQHLEKDLFNTGPQSAGTFPREKSNHSVDDVRIIDKMTEVSFGNGNQEDYNRLMDIAQQPNTSNETQNSDVNMVEVRVQTPVSRTKAYKGSPPEGIDAPPKAKRKRRARNVEVKDTQNVHSSPRRPLTLNGDSSSNEIPPYSPSRVITPNNHATSSSGFSPSQENGFRDVQIQTEHVVSTSNSHGDAEKNKSAEEARSLRKSLDETLRENDKLKNKNAKGQNIIRELLIEQMNNERKKIREIIQDNNRRIGYFKLSGEILRHGENWIDGCWKEEIDRRKAKLDAEKEDTASEAISLKKKKTVKELKKVSENDDEGFLKPELPQLTDLDRKDEILRARKEYIKREDAEIAAERERLERERNLHIREIKRVQHEDDSIFNKYTIQKNDRYVLLTLLGKGGFSEVWRAYDLDSYRSVACKIHRVNKQWNDNKKASYVKHAIREKDIHKTLDHPNIVKMYELLTIDQDTFCTVLEYCDGNDLDLYLKQHGCLSEKETRLVIGQVVDALRYLGDRTPPVIHYDLKPANILLQSGCRKFEVKITDFGLSKQVETSEDCDSIELTSQGAGTYWYLPPETFRDSSVKINTKVDVWSVGVICYQCIYGKRPFGHDQTQQRILNEGTILKATAVNFPIKPTVSQIAQDFIRKCLQYEPGNRADVFELSRHEFIKLASRRIVQQPASPSSRTARDDLDH</sequence>
<dbReference type="SUPFAM" id="SSF56112">
    <property type="entry name" value="Protein kinase-like (PK-like)"/>
    <property type="match status" value="1"/>
</dbReference>
<keyword evidence="5 6" id="KW-0067">ATP-binding</keyword>
<keyword evidence="10" id="KW-1185">Reference proteome</keyword>
<evidence type="ECO:0000256" key="4">
    <source>
        <dbReference type="ARBA" id="ARBA00022777"/>
    </source>
</evidence>
<evidence type="ECO:0000256" key="3">
    <source>
        <dbReference type="ARBA" id="ARBA00022741"/>
    </source>
</evidence>
<feature type="binding site" evidence="6">
    <location>
        <position position="422"/>
    </location>
    <ligand>
        <name>ATP</name>
        <dbReference type="ChEBI" id="CHEBI:30616"/>
    </ligand>
</feature>
<evidence type="ECO:0000256" key="1">
    <source>
        <dbReference type="ARBA" id="ARBA00022527"/>
    </source>
</evidence>
<dbReference type="GO" id="GO:0035556">
    <property type="term" value="P:intracellular signal transduction"/>
    <property type="evidence" value="ECO:0007669"/>
    <property type="project" value="TreeGrafter"/>
</dbReference>